<evidence type="ECO:0000313" key="3">
    <source>
        <dbReference type="Proteomes" id="UP001150879"/>
    </source>
</evidence>
<dbReference type="EMBL" id="JAPQKP010000008">
    <property type="protein sequence ID" value="KAJ5181169.1"/>
    <property type="molecule type" value="Genomic_DNA"/>
</dbReference>
<organism evidence="2 3">
    <name type="scientific">Penicillium cf. griseofulvum</name>
    <dbReference type="NCBI Taxonomy" id="2972120"/>
    <lineage>
        <taxon>Eukaryota</taxon>
        <taxon>Fungi</taxon>
        <taxon>Dikarya</taxon>
        <taxon>Ascomycota</taxon>
        <taxon>Pezizomycotina</taxon>
        <taxon>Eurotiomycetes</taxon>
        <taxon>Eurotiomycetidae</taxon>
        <taxon>Eurotiales</taxon>
        <taxon>Aspergillaceae</taxon>
        <taxon>Penicillium</taxon>
    </lineage>
</organism>
<name>A0A9W9ILD9_9EURO</name>
<reference evidence="2" key="1">
    <citation type="submission" date="2022-11" db="EMBL/GenBank/DDBJ databases">
        <authorList>
            <person name="Petersen C."/>
        </authorList>
    </citation>
    <scope>NUCLEOTIDE SEQUENCE</scope>
    <source>
        <strain evidence="2">IBT 16849</strain>
    </source>
</reference>
<accession>A0A9W9ILD9</accession>
<gene>
    <name evidence="2" type="ORF">N7472_011129</name>
</gene>
<reference evidence="2" key="2">
    <citation type="journal article" date="2023" name="IMA Fungus">
        <title>Comparative genomic study of the Penicillium genus elucidates a diverse pangenome and 15 lateral gene transfer events.</title>
        <authorList>
            <person name="Petersen C."/>
            <person name="Sorensen T."/>
            <person name="Nielsen M.R."/>
            <person name="Sondergaard T.E."/>
            <person name="Sorensen J.L."/>
            <person name="Fitzpatrick D.A."/>
            <person name="Frisvad J.C."/>
            <person name="Nielsen K.L."/>
        </authorList>
    </citation>
    <scope>NUCLEOTIDE SEQUENCE</scope>
    <source>
        <strain evidence="2">IBT 16849</strain>
    </source>
</reference>
<keyword evidence="3" id="KW-1185">Reference proteome</keyword>
<proteinExistence type="predicted"/>
<sequence length="115" mass="13051">MSCSPSSAYTNDDRAKILDATATSLMYGLIIDLQEGQGRNPPAFIDIFQEICRQYPDDECMASLVNCTVEQLRESIETEEEEQDNGGQTERKVYPSINEDNNYDHRDISISDTEF</sequence>
<comment type="caution">
    <text evidence="2">The sequence shown here is derived from an EMBL/GenBank/DDBJ whole genome shotgun (WGS) entry which is preliminary data.</text>
</comment>
<dbReference type="Proteomes" id="UP001150879">
    <property type="component" value="Unassembled WGS sequence"/>
</dbReference>
<dbReference type="AlphaFoldDB" id="A0A9W9ILD9"/>
<protein>
    <submittedName>
        <fullName evidence="2">Uncharacterized protein</fullName>
    </submittedName>
</protein>
<feature type="region of interest" description="Disordered" evidence="1">
    <location>
        <begin position="75"/>
        <end position="115"/>
    </location>
</feature>
<evidence type="ECO:0000313" key="2">
    <source>
        <dbReference type="EMBL" id="KAJ5181169.1"/>
    </source>
</evidence>
<evidence type="ECO:0000256" key="1">
    <source>
        <dbReference type="SAM" id="MobiDB-lite"/>
    </source>
</evidence>